<dbReference type="Gene3D" id="1.25.40.920">
    <property type="entry name" value="TRAP transporter T-component"/>
    <property type="match status" value="1"/>
</dbReference>
<dbReference type="InterPro" id="IPR038537">
    <property type="entry name" value="TatT_sf"/>
</dbReference>
<dbReference type="InterPro" id="IPR031823">
    <property type="entry name" value="TatT"/>
</dbReference>
<proteinExistence type="predicted"/>
<protein>
    <submittedName>
        <fullName evidence="2">TRAP transporter TatT component family protein</fullName>
    </submittedName>
</protein>
<dbReference type="AlphaFoldDB" id="A0A944QSI7"/>
<dbReference type="Pfam" id="PF16811">
    <property type="entry name" value="TAtT"/>
    <property type="match status" value="1"/>
</dbReference>
<gene>
    <name evidence="2" type="ORF">KME65_08145</name>
</gene>
<keyword evidence="1" id="KW-0732">Signal</keyword>
<sequence length="285" mass="31491">MPSSFSRLGLACCLCAIILSTHSGCVSMATDRLASNLSSAMLNQTDPEIVRHGAPAYLLLLDSLIEENPDDPTLLYAGARLYSAYAGGLVTDSERKKGLTQKALAYAGRGLCQRQPAICELAPKPYEQFFEAVQRVDSEDMEGLYLYATSWAGWIEARSDDWNAVADLAKAEAMLQHVVLQDPGYERGRAQLYLGVIRSQIPPTLGGKPEIGRQHFEQAISYSSGEDLMAKLEFARHYARLVFDKTLHDRLLNEVIDADPVKPGLTLSNVMAQQQARELLTDDYF</sequence>
<feature type="signal peptide" evidence="1">
    <location>
        <begin position="1"/>
        <end position="23"/>
    </location>
</feature>
<evidence type="ECO:0000313" key="3">
    <source>
        <dbReference type="Proteomes" id="UP000770889"/>
    </source>
</evidence>
<accession>A0A944QSI7</accession>
<reference evidence="2 3" key="1">
    <citation type="submission" date="2021-05" db="EMBL/GenBank/DDBJ databases">
        <title>Genetic and Functional Diversity in Clade A Lucinid endosymbionts from the Bahamas.</title>
        <authorList>
            <person name="Giani N.M."/>
            <person name="Engel A.S."/>
            <person name="Campbell B.J."/>
        </authorList>
    </citation>
    <scope>NUCLEOTIDE SEQUENCE [LARGE SCALE GENOMIC DNA]</scope>
    <source>
        <strain evidence="2">LUC16012Gg_MoonRockCtena</strain>
    </source>
</reference>
<evidence type="ECO:0000313" key="2">
    <source>
        <dbReference type="EMBL" id="MBT2988923.1"/>
    </source>
</evidence>
<dbReference type="EMBL" id="JAHHGM010000006">
    <property type="protein sequence ID" value="MBT2988923.1"/>
    <property type="molecule type" value="Genomic_DNA"/>
</dbReference>
<comment type="caution">
    <text evidence="2">The sequence shown here is derived from an EMBL/GenBank/DDBJ whole genome shotgun (WGS) entry which is preliminary data.</text>
</comment>
<name>A0A944QSI7_9GAMM</name>
<organism evidence="2 3">
    <name type="scientific">Candidatus Thiodiazotropha taylori</name>
    <dbReference type="NCBI Taxonomy" id="2792791"/>
    <lineage>
        <taxon>Bacteria</taxon>
        <taxon>Pseudomonadati</taxon>
        <taxon>Pseudomonadota</taxon>
        <taxon>Gammaproteobacteria</taxon>
        <taxon>Chromatiales</taxon>
        <taxon>Sedimenticolaceae</taxon>
        <taxon>Candidatus Thiodiazotropha</taxon>
    </lineage>
</organism>
<dbReference type="Proteomes" id="UP000770889">
    <property type="component" value="Unassembled WGS sequence"/>
</dbReference>
<evidence type="ECO:0000256" key="1">
    <source>
        <dbReference type="SAM" id="SignalP"/>
    </source>
</evidence>
<feature type="chain" id="PRO_5036783747" evidence="1">
    <location>
        <begin position="24"/>
        <end position="285"/>
    </location>
</feature>